<evidence type="ECO:0000313" key="5">
    <source>
        <dbReference type="EMBL" id="KIO45112.1"/>
    </source>
</evidence>
<dbReference type="Gene3D" id="3.40.50.450">
    <property type="match status" value="1"/>
</dbReference>
<evidence type="ECO:0000259" key="2">
    <source>
        <dbReference type="Pfam" id="PF02481"/>
    </source>
</evidence>
<accession>A0A0C3M8K2</accession>
<feature type="domain" description="Smf/DprA SLOG" evidence="2">
    <location>
        <begin position="83"/>
        <end position="293"/>
    </location>
</feature>
<dbReference type="PANTHER" id="PTHR43022">
    <property type="entry name" value="PROTEIN SMF"/>
    <property type="match status" value="1"/>
</dbReference>
<dbReference type="Proteomes" id="UP000031980">
    <property type="component" value="Unassembled WGS sequence"/>
</dbReference>
<dbReference type="PANTHER" id="PTHR43022:SF1">
    <property type="entry name" value="PROTEIN SMF"/>
    <property type="match status" value="1"/>
</dbReference>
<proteinExistence type="inferred from homology"/>
<dbReference type="InterPro" id="IPR041614">
    <property type="entry name" value="DprA_WH"/>
</dbReference>
<name>A0A0C3M8K2_9PORP</name>
<keyword evidence="7" id="KW-1185">Reference proteome</keyword>
<dbReference type="Pfam" id="PF02481">
    <property type="entry name" value="DNA_processg_A"/>
    <property type="match status" value="1"/>
</dbReference>
<evidence type="ECO:0000313" key="7">
    <source>
        <dbReference type="Proteomes" id="UP000031980"/>
    </source>
</evidence>
<dbReference type="GO" id="GO:0009294">
    <property type="term" value="P:DNA-mediated transformation"/>
    <property type="evidence" value="ECO:0007669"/>
    <property type="project" value="InterPro"/>
</dbReference>
<dbReference type="InterPro" id="IPR036388">
    <property type="entry name" value="WH-like_DNA-bd_sf"/>
</dbReference>
<dbReference type="SUPFAM" id="SSF102405">
    <property type="entry name" value="MCP/YpsA-like"/>
    <property type="match status" value="1"/>
</dbReference>
<evidence type="ECO:0000256" key="1">
    <source>
        <dbReference type="ARBA" id="ARBA00006525"/>
    </source>
</evidence>
<reference evidence="5 6" key="2">
    <citation type="submission" date="2014-07" db="EMBL/GenBank/DDBJ databases">
        <title>Porphyromonadaceae bacterium OUH 334697 = ATCC BAA-2682 = DSM 28341 draft genome.</title>
        <authorList>
            <person name="Sydenham T.V."/>
            <person name="Hasman H."/>
            <person name="Justesen U.S."/>
        </authorList>
    </citation>
    <scope>NUCLEOTIDE SEQUENCE [LARGE SCALE GENOMIC DNA]</scope>
    <source>
        <strain evidence="5 6">OUH 334697</strain>
    </source>
</reference>
<dbReference type="Pfam" id="PF17782">
    <property type="entry name" value="WHD_DprA"/>
    <property type="match status" value="1"/>
</dbReference>
<sequence length="370" mass="41270">MDATNSLLCQVAITMTSKLNNKLAFPLFERCGGVEGFFHESKNALQILMEEFHWKNIEIKQKEWLDLAKKELDIMQKEEIACCFIEDMEYPPLLKHCEDAPLVLFYKGRLTISGDKTIAIVGTRKASERCKNRIDFIIEQIAGMGYRPLVVSGLAYGIDITAHKACLRHNLITRAVLGHGLHMVYPARHKEIADRIISQGGALISEFPTCAPILPINFLQRNRIIAGMSEAVLVAESAIKGGAMATARQALSYNREVMALPGRPEDLLSSGCNLLIKENIAALVEHVDDILKIIHWENRPSLSRQMSLPFLGETDMEKTIKRHLAGEGPQDIDQLHVSTGIPIPTLSSLLLKLELEGIISRLPGKNYMLL</sequence>
<dbReference type="RefSeq" id="WP_041503080.1">
    <property type="nucleotide sequence ID" value="NZ_JPIT01000018.1"/>
</dbReference>
<dbReference type="AlphaFoldDB" id="A0A0C3M8K2"/>
<dbReference type="EMBL" id="JPIU01000049">
    <property type="protein sequence ID" value="KIO42768.1"/>
    <property type="molecule type" value="Genomic_DNA"/>
</dbReference>
<dbReference type="NCBIfam" id="TIGR00732">
    <property type="entry name" value="dprA"/>
    <property type="match status" value="1"/>
</dbReference>
<organism evidence="4 7">
    <name type="scientific">Sanguibacteroides justesenii</name>
    <dbReference type="NCBI Taxonomy" id="1547597"/>
    <lineage>
        <taxon>Bacteria</taxon>
        <taxon>Pseudomonadati</taxon>
        <taxon>Bacteroidota</taxon>
        <taxon>Bacteroidia</taxon>
        <taxon>Bacteroidales</taxon>
        <taxon>Porphyromonadaceae</taxon>
        <taxon>Sanguibacteroides</taxon>
    </lineage>
</organism>
<dbReference type="InterPro" id="IPR003488">
    <property type="entry name" value="DprA"/>
</dbReference>
<evidence type="ECO:0000259" key="3">
    <source>
        <dbReference type="Pfam" id="PF17782"/>
    </source>
</evidence>
<dbReference type="OrthoDB" id="9785707at2"/>
<dbReference type="Proteomes" id="UP000031937">
    <property type="component" value="Unassembled WGS sequence"/>
</dbReference>
<feature type="domain" description="DprA winged helix" evidence="3">
    <location>
        <begin position="323"/>
        <end position="365"/>
    </location>
</feature>
<dbReference type="InterPro" id="IPR057666">
    <property type="entry name" value="DrpA_SLOG"/>
</dbReference>
<dbReference type="EMBL" id="JPIT01000018">
    <property type="protein sequence ID" value="KIO45112.1"/>
    <property type="molecule type" value="Genomic_DNA"/>
</dbReference>
<gene>
    <name evidence="4" type="ORF">BA92_12895</name>
    <name evidence="5" type="ORF">IE90_06650</name>
</gene>
<comment type="similarity">
    <text evidence="1">Belongs to the DprA/Smf family.</text>
</comment>
<evidence type="ECO:0000313" key="6">
    <source>
        <dbReference type="Proteomes" id="UP000031937"/>
    </source>
</evidence>
<protein>
    <submittedName>
        <fullName evidence="4">Uncharacterized protein</fullName>
    </submittedName>
</protein>
<reference evidence="4 7" key="1">
    <citation type="submission" date="2014-07" db="EMBL/GenBank/DDBJ databases">
        <title>Porphyromonadaceae bacterium OUH 308042 = ATCC BAA-2681 = DSM 28342 draft genome.</title>
        <authorList>
            <person name="Sydenham T.V."/>
            <person name="Hasman H."/>
            <person name="Justensen U.S."/>
        </authorList>
    </citation>
    <scope>NUCLEOTIDE SEQUENCE [LARGE SCALE GENOMIC DNA]</scope>
    <source>
        <strain evidence="4 7">OUH 308042</strain>
    </source>
</reference>
<evidence type="ECO:0000313" key="4">
    <source>
        <dbReference type="EMBL" id="KIO42768.1"/>
    </source>
</evidence>
<comment type="caution">
    <text evidence="4">The sequence shown here is derived from an EMBL/GenBank/DDBJ whole genome shotgun (WGS) entry which is preliminary data.</text>
</comment>
<dbReference type="Gene3D" id="1.10.10.10">
    <property type="entry name" value="Winged helix-like DNA-binding domain superfamily/Winged helix DNA-binding domain"/>
    <property type="match status" value="1"/>
</dbReference>